<dbReference type="EMBL" id="JAMJEV010000007">
    <property type="protein sequence ID" value="MDO0823235.1"/>
    <property type="molecule type" value="Genomic_DNA"/>
</dbReference>
<protein>
    <submittedName>
        <fullName evidence="2">Uncharacterized protein</fullName>
    </submittedName>
</protein>
<dbReference type="Proteomes" id="UP001176021">
    <property type="component" value="Unassembled WGS sequence"/>
</dbReference>
<feature type="transmembrane region" description="Helical" evidence="1">
    <location>
        <begin position="46"/>
        <end position="63"/>
    </location>
</feature>
<organism evidence="2 3">
    <name type="scientific">Desulfosporosinus nitroreducens</name>
    <dbReference type="NCBI Taxonomy" id="2018668"/>
    <lineage>
        <taxon>Bacteria</taxon>
        <taxon>Bacillati</taxon>
        <taxon>Bacillota</taxon>
        <taxon>Clostridia</taxon>
        <taxon>Eubacteriales</taxon>
        <taxon>Desulfitobacteriaceae</taxon>
        <taxon>Desulfosporosinus</taxon>
    </lineage>
</organism>
<gene>
    <name evidence="2" type="ORF">M8H41_10265</name>
</gene>
<dbReference type="RefSeq" id="WP_302048705.1">
    <property type="nucleotide sequence ID" value="NZ_JAMJEV010000007.1"/>
</dbReference>
<feature type="transmembrane region" description="Helical" evidence="1">
    <location>
        <begin position="15"/>
        <end position="34"/>
    </location>
</feature>
<evidence type="ECO:0000313" key="3">
    <source>
        <dbReference type="Proteomes" id="UP001176021"/>
    </source>
</evidence>
<evidence type="ECO:0000256" key="1">
    <source>
        <dbReference type="SAM" id="Phobius"/>
    </source>
</evidence>
<sequence length="64" mass="7394">MKKGLIYQVIHNRRFTLFFTFIAILLGLYSYYVIPKQESPNVNAPFAIISVCLLSASPYPLLLW</sequence>
<evidence type="ECO:0000313" key="2">
    <source>
        <dbReference type="EMBL" id="MDO0823235.1"/>
    </source>
</evidence>
<proteinExistence type="predicted"/>
<keyword evidence="3" id="KW-1185">Reference proteome</keyword>
<comment type="caution">
    <text evidence="2">The sequence shown here is derived from an EMBL/GenBank/DDBJ whole genome shotgun (WGS) entry which is preliminary data.</text>
</comment>
<keyword evidence="1" id="KW-0812">Transmembrane</keyword>
<reference evidence="2" key="1">
    <citation type="submission" date="2022-05" db="EMBL/GenBank/DDBJ databases">
        <title>Expanded diversity of anoxic marine methylotrophy in a Black Sea sulfate reducing microorganism.</title>
        <authorList>
            <person name="Fischer P.Q."/>
            <person name="Stams A.J.M."/>
            <person name="Villanueva L."/>
            <person name="Sousa D.Z."/>
        </authorList>
    </citation>
    <scope>NUCLEOTIDE SEQUENCE</scope>
    <source>
        <strain evidence="2">P130</strain>
    </source>
</reference>
<keyword evidence="1" id="KW-1133">Transmembrane helix</keyword>
<name>A0ABT8QPM2_9FIRM</name>
<accession>A0ABT8QPM2</accession>
<keyword evidence="1" id="KW-0472">Membrane</keyword>